<evidence type="ECO:0000313" key="2">
    <source>
        <dbReference type="EMBL" id="KFJ41066.1"/>
    </source>
</evidence>
<dbReference type="Gene3D" id="3.40.190.10">
    <property type="entry name" value="Periplasmic binding protein-like II"/>
    <property type="match status" value="1"/>
</dbReference>
<comment type="caution">
    <text evidence="2">The sequence shown here is derived from an EMBL/GenBank/DDBJ whole genome shotgun (WGS) entry which is preliminary data.</text>
</comment>
<organism evidence="2 3">
    <name type="scientific">Francisella tularensis</name>
    <dbReference type="NCBI Taxonomy" id="263"/>
    <lineage>
        <taxon>Bacteria</taxon>
        <taxon>Pseudomonadati</taxon>
        <taxon>Pseudomonadota</taxon>
        <taxon>Gammaproteobacteria</taxon>
        <taxon>Thiotrichales</taxon>
        <taxon>Francisellaceae</taxon>
        <taxon>Francisella</taxon>
    </lineage>
</organism>
<name>A0AAW3D846_FRATU</name>
<dbReference type="Proteomes" id="UP000028987">
    <property type="component" value="Unassembled WGS sequence"/>
</dbReference>
<keyword evidence="1" id="KW-0732">Signal</keyword>
<sequence>MKKTVFTFITAIAVMISSAYADITVGTTGDYAPFSVYNPKDNKYSSKDIKLIEAFAKNKKTSKVCQNFLGNC</sequence>
<proteinExistence type="predicted"/>
<evidence type="ECO:0000256" key="1">
    <source>
        <dbReference type="SAM" id="SignalP"/>
    </source>
</evidence>
<evidence type="ECO:0000313" key="3">
    <source>
        <dbReference type="Proteomes" id="UP000028987"/>
    </source>
</evidence>
<accession>A0AAW3D846</accession>
<dbReference type="EMBL" id="JOVO01000010">
    <property type="protein sequence ID" value="KFJ41066.1"/>
    <property type="molecule type" value="Genomic_DNA"/>
</dbReference>
<gene>
    <name evidence="2" type="ORF">DR87_498</name>
</gene>
<protein>
    <submittedName>
        <fullName evidence="2">Transporter domain protein</fullName>
    </submittedName>
</protein>
<dbReference type="AlphaFoldDB" id="A0AAW3D846"/>
<reference evidence="2 3" key="1">
    <citation type="submission" date="2014-06" db="EMBL/GenBank/DDBJ databases">
        <authorList>
            <person name="Bishop-Lilly K.A."/>
            <person name="Broomall S.M."/>
            <person name="Chain P.S."/>
            <person name="Chertkov O."/>
            <person name="Coyne S.R."/>
            <person name="Daligault H.E."/>
            <person name="Davenport K.W."/>
            <person name="Erkkila T."/>
            <person name="Frey K.G."/>
            <person name="Gibbons H.S."/>
            <person name="Gu W."/>
            <person name="Jaissle J."/>
            <person name="Johnson S.L."/>
            <person name="Koroleva G.I."/>
            <person name="Ladner J.T."/>
            <person name="Lo C.-C."/>
            <person name="Minogue T.D."/>
            <person name="Munk C."/>
            <person name="Palacios G.F."/>
            <person name="Redden C.L."/>
            <person name="Rosenzweig C.N."/>
            <person name="Scholz M.B."/>
            <person name="Teshima H."/>
            <person name="Xu Y."/>
        </authorList>
    </citation>
    <scope>NUCLEOTIDE SEQUENCE [LARGE SCALE GENOMIC DNA]</scope>
    <source>
        <strain evidence="2 3">FTZ</strain>
    </source>
</reference>
<feature type="chain" id="PRO_5043924010" evidence="1">
    <location>
        <begin position="22"/>
        <end position="72"/>
    </location>
</feature>
<feature type="signal peptide" evidence="1">
    <location>
        <begin position="1"/>
        <end position="21"/>
    </location>
</feature>
<dbReference type="SUPFAM" id="SSF53850">
    <property type="entry name" value="Periplasmic binding protein-like II"/>
    <property type="match status" value="1"/>
</dbReference>